<dbReference type="EC" id="4.4.1.1" evidence="4"/>
<dbReference type="PANTHER" id="PTHR11808">
    <property type="entry name" value="TRANS-SULFURATION ENZYME FAMILY MEMBER"/>
    <property type="match status" value="1"/>
</dbReference>
<evidence type="ECO:0000256" key="4">
    <source>
        <dbReference type="ARBA" id="ARBA00012085"/>
    </source>
</evidence>
<evidence type="ECO:0000256" key="6">
    <source>
        <dbReference type="ARBA" id="ARBA00023192"/>
    </source>
</evidence>
<name>A0A7S1XFT9_9RHOD</name>
<dbReference type="InterPro" id="IPR015424">
    <property type="entry name" value="PyrdxlP-dep_Trfase"/>
</dbReference>
<keyword evidence="6" id="KW-0028">Amino-acid biosynthesis</keyword>
<dbReference type="FunFam" id="3.40.640.10:FF:000009">
    <property type="entry name" value="Cystathionine gamma-synthase homolog"/>
    <property type="match status" value="1"/>
</dbReference>
<comment type="similarity">
    <text evidence="3 9">Belongs to the trans-sulfuration enzymes family.</text>
</comment>
<evidence type="ECO:0000256" key="1">
    <source>
        <dbReference type="ARBA" id="ARBA00001933"/>
    </source>
</evidence>
<dbReference type="Gene3D" id="3.40.640.10">
    <property type="entry name" value="Type I PLP-dependent aspartate aminotransferase-like (Major domain)"/>
    <property type="match status" value="1"/>
</dbReference>
<dbReference type="Pfam" id="PF01053">
    <property type="entry name" value="Cys_Met_Meta_PP"/>
    <property type="match status" value="1"/>
</dbReference>
<keyword evidence="5 8" id="KW-0663">Pyridoxal phosphate</keyword>
<comment type="pathway">
    <text evidence="2">Amino-acid biosynthesis; L-cysteine biosynthesis; L-cysteine from L-homocysteine and L-serine: step 2/2.</text>
</comment>
<dbReference type="GO" id="GO:0030170">
    <property type="term" value="F:pyridoxal phosphate binding"/>
    <property type="evidence" value="ECO:0007669"/>
    <property type="project" value="InterPro"/>
</dbReference>
<dbReference type="PIRSF" id="PIRSF001434">
    <property type="entry name" value="CGS"/>
    <property type="match status" value="1"/>
</dbReference>
<dbReference type="AlphaFoldDB" id="A0A7S1XFT9"/>
<evidence type="ECO:0000256" key="7">
    <source>
        <dbReference type="ARBA" id="ARBA00029853"/>
    </source>
</evidence>
<dbReference type="InterPro" id="IPR015422">
    <property type="entry name" value="PyrdxlP-dep_Trfase_small"/>
</dbReference>
<protein>
    <recommendedName>
        <fullName evidence="4">cystathionine gamma-lyase</fullName>
        <ecNumber evidence="4">4.4.1.1</ecNumber>
    </recommendedName>
    <alternativeName>
        <fullName evidence="7">Gamma-cystathionase</fullName>
    </alternativeName>
</protein>
<comment type="cofactor">
    <cofactor evidence="1 9">
        <name>pyridoxal 5'-phosphate</name>
        <dbReference type="ChEBI" id="CHEBI:597326"/>
    </cofactor>
</comment>
<gene>
    <name evidence="10" type="ORF">CCAE0312_LOCUS7310</name>
</gene>
<feature type="modified residue" description="N6-(pyridoxal phosphate)lysine" evidence="8">
    <location>
        <position position="214"/>
    </location>
</feature>
<evidence type="ECO:0000256" key="2">
    <source>
        <dbReference type="ARBA" id="ARBA00005038"/>
    </source>
</evidence>
<organism evidence="10">
    <name type="scientific">Compsopogon caeruleus</name>
    <dbReference type="NCBI Taxonomy" id="31354"/>
    <lineage>
        <taxon>Eukaryota</taxon>
        <taxon>Rhodophyta</taxon>
        <taxon>Compsopogonophyceae</taxon>
        <taxon>Compsopogonales</taxon>
        <taxon>Compsopogonaceae</taxon>
        <taxon>Compsopogon</taxon>
    </lineage>
</organism>
<evidence type="ECO:0000256" key="3">
    <source>
        <dbReference type="ARBA" id="ARBA00009077"/>
    </source>
</evidence>
<dbReference type="FunFam" id="3.90.1150.10:FF:000008">
    <property type="entry name" value="Cystathionine gamma-synthase"/>
    <property type="match status" value="1"/>
</dbReference>
<dbReference type="InterPro" id="IPR015421">
    <property type="entry name" value="PyrdxlP-dep_Trfase_major"/>
</dbReference>
<accession>A0A7S1XFT9</accession>
<dbReference type="GO" id="GO:0005737">
    <property type="term" value="C:cytoplasm"/>
    <property type="evidence" value="ECO:0007669"/>
    <property type="project" value="TreeGrafter"/>
</dbReference>
<sequence>MANNENGQDTNWWPGHGMQFATRAIHVGQDPDGASGAVIPPLSLSTTFAQRSPGHPVGGFDYSRSGNPTRASLETCLASLEEGRHGLAFSSGLAASVTLLHLLKNGDHIVCCDDVYGGTQRYFRTIASNFGLEFSFVDFTNPEAVRSAIVPEKTKMLWLESPTNPMMKIADISRITAIGREYQCLSVVDNTFCSPAAQRPLNHGADISYNSVSKYINGHSDVIMGFLATNDTELWKRLRYLQNSLGTIPSPFDCYLVLRGIKTLELRMAKHQENAMAIARFLEGHPQVERVWYPGLASHPQHDVASKQMVNYSGMLSFSIKGGIDAATRFLESIKIGTLAESLGGVETLVEHPAIMTHASVPVEIRRQLGIDDGLIRLSCGIENCEDLIQDLTQALDLCTHQ</sequence>
<evidence type="ECO:0000313" key="10">
    <source>
        <dbReference type="EMBL" id="CAD9235219.1"/>
    </source>
</evidence>
<dbReference type="GO" id="GO:0004123">
    <property type="term" value="F:cystathionine gamma-lyase activity"/>
    <property type="evidence" value="ECO:0007669"/>
    <property type="project" value="TreeGrafter"/>
</dbReference>
<keyword evidence="6" id="KW-0198">Cysteine biosynthesis</keyword>
<dbReference type="PANTHER" id="PTHR11808:SF15">
    <property type="entry name" value="CYSTATHIONINE GAMMA-LYASE"/>
    <property type="match status" value="1"/>
</dbReference>
<dbReference type="GO" id="GO:0019343">
    <property type="term" value="P:cysteine biosynthetic process via cystathionine"/>
    <property type="evidence" value="ECO:0007669"/>
    <property type="project" value="TreeGrafter"/>
</dbReference>
<evidence type="ECO:0000256" key="8">
    <source>
        <dbReference type="PIRSR" id="PIRSR001434-2"/>
    </source>
</evidence>
<proteinExistence type="inferred from homology"/>
<dbReference type="CDD" id="cd00614">
    <property type="entry name" value="CGS_like"/>
    <property type="match status" value="1"/>
</dbReference>
<dbReference type="GO" id="GO:0019346">
    <property type="term" value="P:transsulfuration"/>
    <property type="evidence" value="ECO:0007669"/>
    <property type="project" value="InterPro"/>
</dbReference>
<evidence type="ECO:0000256" key="5">
    <source>
        <dbReference type="ARBA" id="ARBA00022898"/>
    </source>
</evidence>
<dbReference type="EMBL" id="HBGH01013052">
    <property type="protein sequence ID" value="CAD9235219.1"/>
    <property type="molecule type" value="Transcribed_RNA"/>
</dbReference>
<dbReference type="SUPFAM" id="SSF53383">
    <property type="entry name" value="PLP-dependent transferases"/>
    <property type="match status" value="1"/>
</dbReference>
<dbReference type="Gene3D" id="3.90.1150.10">
    <property type="entry name" value="Aspartate Aminotransferase, domain 1"/>
    <property type="match status" value="1"/>
</dbReference>
<dbReference type="InterPro" id="IPR000277">
    <property type="entry name" value="Cys/Met-Metab_PyrdxlP-dep_enz"/>
</dbReference>
<evidence type="ECO:0000256" key="9">
    <source>
        <dbReference type="RuleBase" id="RU362118"/>
    </source>
</evidence>
<reference evidence="10" key="1">
    <citation type="submission" date="2021-01" db="EMBL/GenBank/DDBJ databases">
        <authorList>
            <person name="Corre E."/>
            <person name="Pelletier E."/>
            <person name="Niang G."/>
            <person name="Scheremetjew M."/>
            <person name="Finn R."/>
            <person name="Kale V."/>
            <person name="Holt S."/>
            <person name="Cochrane G."/>
            <person name="Meng A."/>
            <person name="Brown T."/>
            <person name="Cohen L."/>
        </authorList>
    </citation>
    <scope>NUCLEOTIDE SEQUENCE</scope>
    <source>
        <strain evidence="10">SAG 36.94</strain>
    </source>
</reference>